<keyword evidence="5 7" id="KW-0157">Chromophore</keyword>
<proteinExistence type="inferred from homology"/>
<dbReference type="NCBIfam" id="TIGR02765">
    <property type="entry name" value="crypto_DASH"/>
    <property type="match status" value="1"/>
</dbReference>
<dbReference type="InterPro" id="IPR014133">
    <property type="entry name" value="Cry_DASH"/>
</dbReference>
<dbReference type="Gene3D" id="1.10.579.10">
    <property type="entry name" value="DNA Cyclobutane Dipyrimidine Photolyase, subunit A, domain 3"/>
    <property type="match status" value="1"/>
</dbReference>
<name>A0A4R0MAY4_9SPHI</name>
<keyword evidence="3 6" id="KW-0285">Flavoprotein</keyword>
<dbReference type="AlphaFoldDB" id="A0A4R0MAY4"/>
<evidence type="ECO:0000256" key="6">
    <source>
        <dbReference type="PIRSR" id="PIRSR602081-1"/>
    </source>
</evidence>
<dbReference type="Gene3D" id="1.25.40.80">
    <property type="match status" value="1"/>
</dbReference>
<dbReference type="PANTHER" id="PTHR11455:SF22">
    <property type="entry name" value="CRYPTOCHROME DASH"/>
    <property type="match status" value="1"/>
</dbReference>
<dbReference type="PRINTS" id="PR00147">
    <property type="entry name" value="DNAPHOTLYASE"/>
</dbReference>
<feature type="binding site" evidence="6">
    <location>
        <begin position="246"/>
        <end position="250"/>
    </location>
    <ligand>
        <name>FAD</name>
        <dbReference type="ChEBI" id="CHEBI:57692"/>
    </ligand>
</feature>
<feature type="binding site" evidence="6">
    <location>
        <position position="231"/>
    </location>
    <ligand>
        <name>FAD</name>
        <dbReference type="ChEBI" id="CHEBI:57692"/>
    </ligand>
</feature>
<evidence type="ECO:0000256" key="7">
    <source>
        <dbReference type="RuleBase" id="RU367151"/>
    </source>
</evidence>
<comment type="cofactor">
    <cofactor evidence="6 7">
        <name>FAD</name>
        <dbReference type="ChEBI" id="CHEBI:57692"/>
    </cofactor>
    <text evidence="6 7">Binds 1 FAD per subunit.</text>
</comment>
<dbReference type="Proteomes" id="UP000291117">
    <property type="component" value="Unassembled WGS sequence"/>
</dbReference>
<comment type="caution">
    <text evidence="9">The sequence shown here is derived from an EMBL/GenBank/DDBJ whole genome shotgun (WGS) entry which is preliminary data.</text>
</comment>
<evidence type="ECO:0000256" key="1">
    <source>
        <dbReference type="ARBA" id="ARBA00005862"/>
    </source>
</evidence>
<dbReference type="InterPro" id="IPR014729">
    <property type="entry name" value="Rossmann-like_a/b/a_fold"/>
</dbReference>
<evidence type="ECO:0000256" key="2">
    <source>
        <dbReference type="ARBA" id="ARBA00017881"/>
    </source>
</evidence>
<reference evidence="9 10" key="1">
    <citation type="submission" date="2019-02" db="EMBL/GenBank/DDBJ databases">
        <title>Pedobacter sp. RP-3-8 sp. nov., isolated from Arctic soil.</title>
        <authorList>
            <person name="Dahal R.H."/>
        </authorList>
    </citation>
    <scope>NUCLEOTIDE SEQUENCE [LARGE SCALE GENOMIC DNA]</scope>
    <source>
        <strain evidence="9 10">RP-3-8</strain>
    </source>
</reference>
<accession>A0A4R0MAY4</accession>
<dbReference type="OrthoDB" id="9772484at2"/>
<protein>
    <recommendedName>
        <fullName evidence="2 7">Cryptochrome DASH</fullName>
    </recommendedName>
</protein>
<organism evidence="9 10">
    <name type="scientific">Pedobacter hiemivivus</name>
    <dbReference type="NCBI Taxonomy" id="2530454"/>
    <lineage>
        <taxon>Bacteria</taxon>
        <taxon>Pseudomonadati</taxon>
        <taxon>Bacteroidota</taxon>
        <taxon>Sphingobacteriia</taxon>
        <taxon>Sphingobacteriales</taxon>
        <taxon>Sphingobacteriaceae</taxon>
        <taxon>Pedobacter</taxon>
    </lineage>
</organism>
<gene>
    <name evidence="9" type="ORF">EZ444_26185</name>
</gene>
<dbReference type="GO" id="GO:0000719">
    <property type="term" value="P:photoreactive repair"/>
    <property type="evidence" value="ECO:0007669"/>
    <property type="project" value="TreeGrafter"/>
</dbReference>
<dbReference type="PROSITE" id="PS51645">
    <property type="entry name" value="PHR_CRY_ALPHA_BETA"/>
    <property type="match status" value="1"/>
</dbReference>
<dbReference type="InterPro" id="IPR036134">
    <property type="entry name" value="Crypto/Photolyase_FAD-like_sf"/>
</dbReference>
<dbReference type="InterPro" id="IPR002081">
    <property type="entry name" value="Cryptochrome/DNA_photolyase_1"/>
</dbReference>
<dbReference type="SUPFAM" id="SSF48173">
    <property type="entry name" value="Cryptochrome/photolyase FAD-binding domain"/>
    <property type="match status" value="1"/>
</dbReference>
<evidence type="ECO:0000313" key="10">
    <source>
        <dbReference type="Proteomes" id="UP000291117"/>
    </source>
</evidence>
<evidence type="ECO:0000259" key="8">
    <source>
        <dbReference type="PROSITE" id="PS51645"/>
    </source>
</evidence>
<dbReference type="EMBL" id="SJSM01000038">
    <property type="protein sequence ID" value="TCC82894.1"/>
    <property type="molecule type" value="Genomic_DNA"/>
</dbReference>
<keyword evidence="10" id="KW-1185">Reference proteome</keyword>
<sequence length="430" mass="48810">MRNKKILVWFRNDLRLHDNEMLVEAIAKSDSILPVYFFDPRYFEDTRFGTVKTGAYRARFLVESVLSLRNTLRKMGGDILLIHGRPEDHIKDLVTQFDIAEVYHHREVGPEETLISDDVEDLLWELKINLKHFIGHTLYNKEDLPFPIKDIPDVFAQFKKKTERDAIVKSCFLSPEEITFVENENWGELPSLIELGFAENGGNFGAAYAIGGEDAGLEHLKSLLAEGADIYLKTNGKSTVDKPGFSSHLSVWLTLGCLSPRKVYWQVKDAEREFGSNGNFNQMLLGLLWRDYFRFMFKKHGIAFFQEKGLENDIIDATASIDPALENWKIGHTGNPIVDKYMKELNDTGFIPHPGRLLVATFLIHVLGVHWTCGAAYFEEKLIDYAPASNWGNWASVAGVDKDTKSKNGFDLSKQIKILDIAISDSPSFA</sequence>
<dbReference type="Pfam" id="PF03441">
    <property type="entry name" value="FAD_binding_7"/>
    <property type="match status" value="1"/>
</dbReference>
<dbReference type="GO" id="GO:0003904">
    <property type="term" value="F:deoxyribodipyrimidine photo-lyase activity"/>
    <property type="evidence" value="ECO:0007669"/>
    <property type="project" value="TreeGrafter"/>
</dbReference>
<evidence type="ECO:0000313" key="9">
    <source>
        <dbReference type="EMBL" id="TCC82894.1"/>
    </source>
</evidence>
<evidence type="ECO:0000256" key="4">
    <source>
        <dbReference type="ARBA" id="ARBA00022827"/>
    </source>
</evidence>
<dbReference type="GO" id="GO:0071949">
    <property type="term" value="F:FAD binding"/>
    <property type="evidence" value="ECO:0007669"/>
    <property type="project" value="TreeGrafter"/>
</dbReference>
<evidence type="ECO:0000256" key="5">
    <source>
        <dbReference type="ARBA" id="ARBA00022991"/>
    </source>
</evidence>
<dbReference type="PANTHER" id="PTHR11455">
    <property type="entry name" value="CRYPTOCHROME"/>
    <property type="match status" value="1"/>
</dbReference>
<dbReference type="GO" id="GO:0003677">
    <property type="term" value="F:DNA binding"/>
    <property type="evidence" value="ECO:0007669"/>
    <property type="project" value="TreeGrafter"/>
</dbReference>
<comment type="cofactor">
    <cofactor evidence="7">
        <name>(6R)-5,10-methylene-5,6,7,8-tetrahydrofolate</name>
        <dbReference type="ChEBI" id="CHEBI:15636"/>
    </cofactor>
    <text evidence="7">Binds 1 5,10-methenyltetrahydrofolate (MTHF) per subunit.</text>
</comment>
<comment type="similarity">
    <text evidence="1 7">Belongs to the DNA photolyase class-1 family.</text>
</comment>
<dbReference type="InterPro" id="IPR006050">
    <property type="entry name" value="DNA_photolyase_N"/>
</dbReference>
<feature type="domain" description="Photolyase/cryptochrome alpha/beta" evidence="8">
    <location>
        <begin position="4"/>
        <end position="138"/>
    </location>
</feature>
<dbReference type="SUPFAM" id="SSF52425">
    <property type="entry name" value="Cryptochrome/photolyase, N-terminal domain"/>
    <property type="match status" value="1"/>
</dbReference>
<evidence type="ECO:0000256" key="3">
    <source>
        <dbReference type="ARBA" id="ARBA00022630"/>
    </source>
</evidence>
<dbReference type="InterPro" id="IPR005101">
    <property type="entry name" value="Cryptochr/Photolyase_FAD-bd"/>
</dbReference>
<comment type="function">
    <text evidence="7">May have a photoreceptor function.</text>
</comment>
<dbReference type="Pfam" id="PF00875">
    <property type="entry name" value="DNA_photolyase"/>
    <property type="match status" value="1"/>
</dbReference>
<dbReference type="RefSeq" id="WP_131612865.1">
    <property type="nucleotide sequence ID" value="NZ_SJSM01000038.1"/>
</dbReference>
<dbReference type="Gene3D" id="3.40.50.620">
    <property type="entry name" value="HUPs"/>
    <property type="match status" value="1"/>
</dbReference>
<keyword evidence="4 6" id="KW-0274">FAD</keyword>
<dbReference type="InterPro" id="IPR036155">
    <property type="entry name" value="Crypto/Photolyase_N_sf"/>
</dbReference>